<dbReference type="Gene3D" id="3.30.40.10">
    <property type="entry name" value="Zinc/RING finger domain, C3HC4 (zinc finger)"/>
    <property type="match status" value="1"/>
</dbReference>
<evidence type="ECO:0000256" key="2">
    <source>
        <dbReference type="ARBA" id="ARBA00022692"/>
    </source>
</evidence>
<keyword evidence="2" id="KW-0812">Transmembrane</keyword>
<protein>
    <submittedName>
        <fullName evidence="9">LAFE_0C03334g1_1</fullName>
    </submittedName>
</protein>
<evidence type="ECO:0000313" key="9">
    <source>
        <dbReference type="EMBL" id="SCW00399.1"/>
    </source>
</evidence>
<dbReference type="OMA" id="ILAPCPQ"/>
<keyword evidence="10" id="KW-1185">Reference proteome</keyword>
<keyword evidence="3" id="KW-0479">Metal-binding</keyword>
<gene>
    <name evidence="9" type="ORF">LAFE_0C03334G</name>
</gene>
<accession>A0A1G4M948</accession>
<keyword evidence="6" id="KW-1133">Transmembrane helix</keyword>
<dbReference type="SUPFAM" id="SSF57850">
    <property type="entry name" value="RING/U-box"/>
    <property type="match status" value="1"/>
</dbReference>
<evidence type="ECO:0000256" key="6">
    <source>
        <dbReference type="ARBA" id="ARBA00022989"/>
    </source>
</evidence>
<dbReference type="Proteomes" id="UP000190831">
    <property type="component" value="Chromosome C"/>
</dbReference>
<dbReference type="InterPro" id="IPR013083">
    <property type="entry name" value="Znf_RING/FYVE/PHD"/>
</dbReference>
<evidence type="ECO:0000256" key="4">
    <source>
        <dbReference type="ARBA" id="ARBA00022771"/>
    </source>
</evidence>
<evidence type="ECO:0000259" key="8">
    <source>
        <dbReference type="SMART" id="SM00744"/>
    </source>
</evidence>
<name>A0A1G4M948_LACFM</name>
<reference evidence="9 10" key="1">
    <citation type="submission" date="2016-03" db="EMBL/GenBank/DDBJ databases">
        <authorList>
            <person name="Devillers H."/>
        </authorList>
    </citation>
    <scope>NUCLEOTIDE SEQUENCE [LARGE SCALE GENOMIC DNA]</scope>
    <source>
        <strain evidence="9">CBS 6772</strain>
    </source>
</reference>
<dbReference type="OrthoDB" id="5817083at2759"/>
<keyword evidence="5" id="KW-0862">Zinc</keyword>
<evidence type="ECO:0000313" key="10">
    <source>
        <dbReference type="Proteomes" id="UP000190831"/>
    </source>
</evidence>
<keyword evidence="7" id="KW-0472">Membrane</keyword>
<feature type="domain" description="RING-CH-type" evidence="8">
    <location>
        <begin position="6"/>
        <end position="55"/>
    </location>
</feature>
<keyword evidence="4" id="KW-0863">Zinc-finger</keyword>
<dbReference type="GO" id="GO:0016020">
    <property type="term" value="C:membrane"/>
    <property type="evidence" value="ECO:0007669"/>
    <property type="project" value="UniProtKB-SubCell"/>
</dbReference>
<dbReference type="Pfam" id="PF12906">
    <property type="entry name" value="RINGv"/>
    <property type="match status" value="1"/>
</dbReference>
<dbReference type="SMART" id="SM00744">
    <property type="entry name" value="RINGv"/>
    <property type="match status" value="1"/>
</dbReference>
<dbReference type="EMBL" id="LT598485">
    <property type="protein sequence ID" value="SCW00399.1"/>
    <property type="molecule type" value="Genomic_DNA"/>
</dbReference>
<proteinExistence type="predicted"/>
<evidence type="ECO:0000256" key="7">
    <source>
        <dbReference type="ARBA" id="ARBA00023136"/>
    </source>
</evidence>
<comment type="subcellular location">
    <subcellularLocation>
        <location evidence="1">Membrane</location>
        <topology evidence="1">Multi-pass membrane protein</topology>
    </subcellularLocation>
</comment>
<sequence length="584" mass="67165">MVEDATCWICLGSGDESPPLGTAEDAHDWVHPCRCSLKAHRRCLLEWVANTNLEYKNEVLNELNTNGLNIGFESVNILDSYSSLHRASTAFHPFSWLNFRAQDRPRNEWTGFDPSSIRRAFPSGEEEEVIMRVTNAMSAGARERKIDSNGHSRKFVINTVCPQCNAPILLKTNRGIMLLLSSTCSRFIDWAVKGITKATLVGTVGGSILFSCAGLFLSWGLKVLTTLAPESTLLKLLDLSNCSSINHAFHGDSIGFRQVLLLSSTPIYLLSLRFDNTFTSWVRWIYPLAFLRPKENLNTSVKRFMLFQYPLGLLHEILFKLLLNPIYFRWVHRVKPYFVCDQMTIDQLRIFEAEQSYIETRKELSLSNNNSESIMSKIKSLFFSKGDDHINESIHTRRLLMTLKFDYSQALLETSMWEKVASTVYWPLSGKYFNHFVLMRFSAFQELLSQHASTSDDVIYLGNLLGCCVTVVLKDLINLLITWRRVRQLESLEVLEYMSPEWEYIINSKMGQVLNGLSSLGEDDQSEIILEEHAERLLGRVYHDQWIKISYSIPTVHGRVNYLRYLVMKQNIERSLEYQKGQQK</sequence>
<dbReference type="AlphaFoldDB" id="A0A1G4M948"/>
<dbReference type="InterPro" id="IPR011016">
    <property type="entry name" value="Znf_RING-CH"/>
</dbReference>
<dbReference type="PANTHER" id="PTHR46283">
    <property type="entry name" value="E3 UBIQUITIN-PROTEIN LIGASE MARCH5"/>
    <property type="match status" value="1"/>
</dbReference>
<organism evidence="9 10">
    <name type="scientific">Lachancea fermentati</name>
    <name type="common">Zygosaccharomyces fermentati</name>
    <dbReference type="NCBI Taxonomy" id="4955"/>
    <lineage>
        <taxon>Eukaryota</taxon>
        <taxon>Fungi</taxon>
        <taxon>Dikarya</taxon>
        <taxon>Ascomycota</taxon>
        <taxon>Saccharomycotina</taxon>
        <taxon>Saccharomycetes</taxon>
        <taxon>Saccharomycetales</taxon>
        <taxon>Saccharomycetaceae</taxon>
        <taxon>Lachancea</taxon>
    </lineage>
</organism>
<dbReference type="GO" id="GO:0008270">
    <property type="term" value="F:zinc ion binding"/>
    <property type="evidence" value="ECO:0007669"/>
    <property type="project" value="UniProtKB-KW"/>
</dbReference>
<evidence type="ECO:0000256" key="5">
    <source>
        <dbReference type="ARBA" id="ARBA00022833"/>
    </source>
</evidence>
<evidence type="ECO:0000256" key="1">
    <source>
        <dbReference type="ARBA" id="ARBA00004141"/>
    </source>
</evidence>
<evidence type="ECO:0000256" key="3">
    <source>
        <dbReference type="ARBA" id="ARBA00022723"/>
    </source>
</evidence>